<dbReference type="PIRSF" id="PIRSF000538">
    <property type="entry name" value="GlpK"/>
    <property type="match status" value="1"/>
</dbReference>
<dbReference type="SUPFAM" id="SSF53067">
    <property type="entry name" value="Actin-like ATPase domain"/>
    <property type="match status" value="2"/>
</dbReference>
<dbReference type="InterPro" id="IPR043129">
    <property type="entry name" value="ATPase_NBD"/>
</dbReference>
<keyword evidence="2 4" id="KW-0808">Transferase</keyword>
<dbReference type="InterPro" id="IPR000577">
    <property type="entry name" value="Carb_kinase_FGGY"/>
</dbReference>
<dbReference type="Gene3D" id="3.30.420.40">
    <property type="match status" value="2"/>
</dbReference>
<dbReference type="InterPro" id="IPR018485">
    <property type="entry name" value="FGGY_C"/>
</dbReference>
<dbReference type="PANTHER" id="PTHR43095:SF5">
    <property type="entry name" value="XYLULOSE KINASE"/>
    <property type="match status" value="1"/>
</dbReference>
<dbReference type="Pfam" id="PF00370">
    <property type="entry name" value="FGGY_N"/>
    <property type="match status" value="1"/>
</dbReference>
<organism evidence="7 8">
    <name type="scientific">Achromobacter arsenitoxydans SY8</name>
    <dbReference type="NCBI Taxonomy" id="477184"/>
    <lineage>
        <taxon>Bacteria</taxon>
        <taxon>Pseudomonadati</taxon>
        <taxon>Pseudomonadota</taxon>
        <taxon>Betaproteobacteria</taxon>
        <taxon>Burkholderiales</taxon>
        <taxon>Alcaligenaceae</taxon>
        <taxon>Achromobacter</taxon>
    </lineage>
</organism>
<evidence type="ECO:0000313" key="7">
    <source>
        <dbReference type="EMBL" id="EHK68135.1"/>
    </source>
</evidence>
<name>H0F0M8_9BURK</name>
<dbReference type="GO" id="GO:0016301">
    <property type="term" value="F:kinase activity"/>
    <property type="evidence" value="ECO:0007669"/>
    <property type="project" value="UniProtKB-KW"/>
</dbReference>
<keyword evidence="8" id="KW-1185">Reference proteome</keyword>
<dbReference type="AlphaFoldDB" id="H0F0M8"/>
<dbReference type="PROSITE" id="PS00445">
    <property type="entry name" value="FGGY_KINASES_2"/>
    <property type="match status" value="1"/>
</dbReference>
<evidence type="ECO:0000256" key="4">
    <source>
        <dbReference type="RuleBase" id="RU003733"/>
    </source>
</evidence>
<dbReference type="GO" id="GO:0005975">
    <property type="term" value="P:carbohydrate metabolic process"/>
    <property type="evidence" value="ECO:0007669"/>
    <property type="project" value="InterPro"/>
</dbReference>
<protein>
    <submittedName>
        <fullName evidence="7">Carbohydrate kinase</fullName>
    </submittedName>
</protein>
<evidence type="ECO:0000256" key="3">
    <source>
        <dbReference type="ARBA" id="ARBA00022777"/>
    </source>
</evidence>
<comment type="similarity">
    <text evidence="1 4">Belongs to the FGGY kinase family.</text>
</comment>
<comment type="caution">
    <text evidence="7">The sequence shown here is derived from an EMBL/GenBank/DDBJ whole genome shotgun (WGS) entry which is preliminary data.</text>
</comment>
<gene>
    <name evidence="7" type="ORF">KYC_01549</name>
</gene>
<dbReference type="PATRIC" id="fig|477184.5.peg.300"/>
<feature type="domain" description="Carbohydrate kinase FGGY N-terminal" evidence="5">
    <location>
        <begin position="1"/>
        <end position="241"/>
    </location>
</feature>
<evidence type="ECO:0000259" key="5">
    <source>
        <dbReference type="Pfam" id="PF00370"/>
    </source>
</evidence>
<reference evidence="7 8" key="1">
    <citation type="journal article" date="2012" name="J. Bacteriol.">
        <title>Genome sequence of the highly efficient arsenite-oxidizing bacterium Achromobacter arsenitoxydans SY8.</title>
        <authorList>
            <person name="Li X."/>
            <person name="Hu Y."/>
            <person name="Gong J."/>
            <person name="Lin Y."/>
            <person name="Johnstone L."/>
            <person name="Rensing C."/>
            <person name="Wang G."/>
        </authorList>
    </citation>
    <scope>NUCLEOTIDE SEQUENCE [LARGE SCALE GENOMIC DNA]</scope>
    <source>
        <strain evidence="7 8">SY8</strain>
    </source>
</reference>
<dbReference type="Pfam" id="PF02782">
    <property type="entry name" value="FGGY_C"/>
    <property type="match status" value="1"/>
</dbReference>
<dbReference type="EMBL" id="AGUF01000008">
    <property type="protein sequence ID" value="EHK68135.1"/>
    <property type="molecule type" value="Genomic_DNA"/>
</dbReference>
<sequence length="496" mass="52164">MLAVDLGGTRFRAALVNGAGHVVHACHIDSPAAVNAHPGWDDIDADAWWRCLQTLSDTLAAKAGAAFDAVQAVAVCGVTRTQIFVDAQGAPIRSAITWRDARAAQDVSQWLASMPAAHPESRQINAFHPWARVAWLLHTEPDHAARVKAVLEPKDYLNFRLTGRMASDTVSMARLSAAAQPHASGPDLLSATGASPAWVPDLLDPLETVAPVQAGLPGSLARLAGRPVVACSNDTWAAVAGLGALRPGYAYNISGTTEVFGAVGAEPVQAQGLMTVDWGGGHHQIGGPGQNGADTVAWLLPLLGRLGEDGMAGVGEAMSELLDAPRDQQPALFLPYLQGERVPYWDPHLRGAFLGLNRRHGPGDLAWAVLEGVAFLNRIVLERAETALGAPVSEIRFGGGAASSAQWCQVKADVCERPVVVGHAEQPGVLGAAIAAWTALGLHSSFAGAQDAMARAAQHYEPQSERAHSYRRMYAQFRAAEAALAPVSHALAGIRV</sequence>
<feature type="domain" description="Carbohydrate kinase FGGY C-terminal" evidence="6">
    <location>
        <begin position="250"/>
        <end position="439"/>
    </location>
</feature>
<evidence type="ECO:0000256" key="2">
    <source>
        <dbReference type="ARBA" id="ARBA00022679"/>
    </source>
</evidence>
<dbReference type="GO" id="GO:0016773">
    <property type="term" value="F:phosphotransferase activity, alcohol group as acceptor"/>
    <property type="evidence" value="ECO:0007669"/>
    <property type="project" value="InterPro"/>
</dbReference>
<dbReference type="PANTHER" id="PTHR43095">
    <property type="entry name" value="SUGAR KINASE"/>
    <property type="match status" value="1"/>
</dbReference>
<dbReference type="InterPro" id="IPR050406">
    <property type="entry name" value="FGGY_Carb_Kinase"/>
</dbReference>
<dbReference type="eggNOG" id="COG1070">
    <property type="taxonomic scope" value="Bacteria"/>
</dbReference>
<proteinExistence type="inferred from homology"/>
<keyword evidence="3 4" id="KW-0418">Kinase</keyword>
<dbReference type="InterPro" id="IPR018484">
    <property type="entry name" value="FGGY_N"/>
</dbReference>
<evidence type="ECO:0000256" key="1">
    <source>
        <dbReference type="ARBA" id="ARBA00009156"/>
    </source>
</evidence>
<evidence type="ECO:0000313" key="8">
    <source>
        <dbReference type="Proteomes" id="UP000003113"/>
    </source>
</evidence>
<accession>H0F0M8</accession>
<dbReference type="Proteomes" id="UP000003113">
    <property type="component" value="Unassembled WGS sequence"/>
</dbReference>
<dbReference type="STRING" id="477184.KYC_01549"/>
<dbReference type="InterPro" id="IPR018483">
    <property type="entry name" value="Carb_kinase_FGGY_CS"/>
</dbReference>
<evidence type="ECO:0000259" key="6">
    <source>
        <dbReference type="Pfam" id="PF02782"/>
    </source>
</evidence>